<dbReference type="InterPro" id="IPR002110">
    <property type="entry name" value="Ankyrin_rpt"/>
</dbReference>
<dbReference type="SMART" id="SM00248">
    <property type="entry name" value="ANK"/>
    <property type="match status" value="6"/>
</dbReference>
<dbReference type="Pfam" id="PF13857">
    <property type="entry name" value="Ank_5"/>
    <property type="match status" value="1"/>
</dbReference>
<dbReference type="PROSITE" id="PS50088">
    <property type="entry name" value="ANK_REPEAT"/>
    <property type="match status" value="3"/>
</dbReference>
<keyword evidence="6" id="KW-1185">Reference proteome</keyword>
<keyword evidence="2 3" id="KW-0040">ANK repeat</keyword>
<dbReference type="Proteomes" id="UP001168821">
    <property type="component" value="Unassembled WGS sequence"/>
</dbReference>
<dbReference type="Pfam" id="PF12796">
    <property type="entry name" value="Ank_2"/>
    <property type="match status" value="1"/>
</dbReference>
<feature type="region of interest" description="Disordered" evidence="4">
    <location>
        <begin position="317"/>
        <end position="341"/>
    </location>
</feature>
<feature type="region of interest" description="Disordered" evidence="4">
    <location>
        <begin position="1"/>
        <end position="21"/>
    </location>
</feature>
<evidence type="ECO:0000256" key="2">
    <source>
        <dbReference type="ARBA" id="ARBA00023043"/>
    </source>
</evidence>
<evidence type="ECO:0000256" key="3">
    <source>
        <dbReference type="PROSITE-ProRule" id="PRU00023"/>
    </source>
</evidence>
<evidence type="ECO:0000256" key="4">
    <source>
        <dbReference type="SAM" id="MobiDB-lite"/>
    </source>
</evidence>
<dbReference type="SUPFAM" id="SSF48403">
    <property type="entry name" value="Ankyrin repeat"/>
    <property type="match status" value="1"/>
</dbReference>
<feature type="repeat" description="ANK" evidence="3">
    <location>
        <begin position="130"/>
        <end position="162"/>
    </location>
</feature>
<comment type="caution">
    <text evidence="5">The sequence shown here is derived from an EMBL/GenBank/DDBJ whole genome shotgun (WGS) entry which is preliminary data.</text>
</comment>
<dbReference type="AlphaFoldDB" id="A0AA38HW26"/>
<feature type="repeat" description="ANK" evidence="3">
    <location>
        <begin position="97"/>
        <end position="129"/>
    </location>
</feature>
<evidence type="ECO:0000313" key="5">
    <source>
        <dbReference type="EMBL" id="KAJ3644700.1"/>
    </source>
</evidence>
<evidence type="ECO:0000313" key="6">
    <source>
        <dbReference type="Proteomes" id="UP001168821"/>
    </source>
</evidence>
<dbReference type="Gene3D" id="1.25.40.20">
    <property type="entry name" value="Ankyrin repeat-containing domain"/>
    <property type="match status" value="1"/>
</dbReference>
<organism evidence="5 6">
    <name type="scientific">Zophobas morio</name>
    <dbReference type="NCBI Taxonomy" id="2755281"/>
    <lineage>
        <taxon>Eukaryota</taxon>
        <taxon>Metazoa</taxon>
        <taxon>Ecdysozoa</taxon>
        <taxon>Arthropoda</taxon>
        <taxon>Hexapoda</taxon>
        <taxon>Insecta</taxon>
        <taxon>Pterygota</taxon>
        <taxon>Neoptera</taxon>
        <taxon>Endopterygota</taxon>
        <taxon>Coleoptera</taxon>
        <taxon>Polyphaga</taxon>
        <taxon>Cucujiformia</taxon>
        <taxon>Tenebrionidae</taxon>
        <taxon>Zophobas</taxon>
    </lineage>
</organism>
<dbReference type="EMBL" id="JALNTZ010000007">
    <property type="protein sequence ID" value="KAJ3644700.1"/>
    <property type="molecule type" value="Genomic_DNA"/>
</dbReference>
<reference evidence="5" key="1">
    <citation type="journal article" date="2023" name="G3 (Bethesda)">
        <title>Whole genome assemblies of Zophobas morio and Tenebrio molitor.</title>
        <authorList>
            <person name="Kaur S."/>
            <person name="Stinson S.A."/>
            <person name="diCenzo G.C."/>
        </authorList>
    </citation>
    <scope>NUCLEOTIDE SEQUENCE</scope>
    <source>
        <strain evidence="5">QUZm001</strain>
    </source>
</reference>
<dbReference type="InterPro" id="IPR036770">
    <property type="entry name" value="Ankyrin_rpt-contain_sf"/>
</dbReference>
<protein>
    <submittedName>
        <fullName evidence="5">Uncharacterized protein</fullName>
    </submittedName>
</protein>
<dbReference type="PANTHER" id="PTHR24198">
    <property type="entry name" value="ANKYRIN REPEAT AND PROTEIN KINASE DOMAIN-CONTAINING PROTEIN"/>
    <property type="match status" value="1"/>
</dbReference>
<keyword evidence="1" id="KW-0677">Repeat</keyword>
<dbReference type="PANTHER" id="PTHR24198:SF165">
    <property type="entry name" value="ANKYRIN REPEAT-CONTAINING PROTEIN-RELATED"/>
    <property type="match status" value="1"/>
</dbReference>
<dbReference type="PROSITE" id="PS50297">
    <property type="entry name" value="ANK_REP_REGION"/>
    <property type="match status" value="2"/>
</dbReference>
<accession>A0AA38HW26</accession>
<sequence length="341" mass="38655">MSGVRKSPPDLKPSPSVNQKRLSRVEKQRLQDKFFVAVQTQNVPEIYRCLEKGARPSFVNREVGVSPLHMLAERNDADLGLHVLQHSTPDLNVKTFAGYTPLHLTCLFNCRSFLLLLLNNGVDINLRDILGRTPLHIAVLRQYDKLVVTLLKAGASPNVWDVFQESPLSVAITRVEDLHIAETLLRYGVDMTLESQRILHIFFETVLHCHTMEQIHFVALLLDNGVDVNLVDERTGRNCLHFVAMTGFLELAIFLVTNGARADVVDQTNRTPEKVAQSHGNRHVYEYLHEGSRRPNPLVQLLSVLRFLRKAKERVAERKAEQQVKGRQLSRSKEGGVGQER</sequence>
<feature type="repeat" description="ANK" evidence="3">
    <location>
        <begin position="235"/>
        <end position="267"/>
    </location>
</feature>
<proteinExistence type="predicted"/>
<name>A0AA38HW26_9CUCU</name>
<evidence type="ECO:0000256" key="1">
    <source>
        <dbReference type="ARBA" id="ARBA00022737"/>
    </source>
</evidence>
<gene>
    <name evidence="5" type="ORF">Zmor_022410</name>
</gene>
<feature type="compositionally biased region" description="Basic and acidic residues" evidence="4">
    <location>
        <begin position="331"/>
        <end position="341"/>
    </location>
</feature>